<protein>
    <submittedName>
        <fullName evidence="1">Uncharacterized protein</fullName>
    </submittedName>
</protein>
<dbReference type="AlphaFoldDB" id="A0A419SJK6"/>
<proteinExistence type="predicted"/>
<gene>
    <name evidence="1" type="ORF">BEP19_07410</name>
</gene>
<organism evidence="1 2">
    <name type="scientific">Ammoniphilus oxalaticus</name>
    <dbReference type="NCBI Taxonomy" id="66863"/>
    <lineage>
        <taxon>Bacteria</taxon>
        <taxon>Bacillati</taxon>
        <taxon>Bacillota</taxon>
        <taxon>Bacilli</taxon>
        <taxon>Bacillales</taxon>
        <taxon>Paenibacillaceae</taxon>
        <taxon>Aneurinibacillus group</taxon>
        <taxon>Ammoniphilus</taxon>
    </lineage>
</organism>
<dbReference type="Proteomes" id="UP000284219">
    <property type="component" value="Unassembled WGS sequence"/>
</dbReference>
<evidence type="ECO:0000313" key="2">
    <source>
        <dbReference type="Proteomes" id="UP000284219"/>
    </source>
</evidence>
<name>A0A419SJK6_9BACL</name>
<keyword evidence="2" id="KW-1185">Reference proteome</keyword>
<evidence type="ECO:0000313" key="1">
    <source>
        <dbReference type="EMBL" id="RKD24224.1"/>
    </source>
</evidence>
<sequence length="84" mass="9778">MEYKTCLRKNIQLKTHDIKGKFGDNICIKLSSSGRRKVNSNTEIKTLIKLKKSGSTDKAIAQQLNQTYWSVVYKLRELRKTEFL</sequence>
<dbReference type="EMBL" id="MCHY01000008">
    <property type="protein sequence ID" value="RKD24224.1"/>
    <property type="molecule type" value="Genomic_DNA"/>
</dbReference>
<accession>A0A419SJK6</accession>
<reference evidence="1 2" key="1">
    <citation type="submission" date="2016-08" db="EMBL/GenBank/DDBJ databases">
        <title>Novel Firmicute Genomes.</title>
        <authorList>
            <person name="Poppleton D.I."/>
            <person name="Gribaldo S."/>
        </authorList>
    </citation>
    <scope>NUCLEOTIDE SEQUENCE [LARGE SCALE GENOMIC DNA]</scope>
    <source>
        <strain evidence="1 2">RAOx-1</strain>
    </source>
</reference>
<comment type="caution">
    <text evidence="1">The sequence shown here is derived from an EMBL/GenBank/DDBJ whole genome shotgun (WGS) entry which is preliminary data.</text>
</comment>